<keyword evidence="4" id="KW-0804">Transcription</keyword>
<dbReference type="InterPro" id="IPR036388">
    <property type="entry name" value="WH-like_DNA-bd_sf"/>
</dbReference>
<dbReference type="InterPro" id="IPR001367">
    <property type="entry name" value="Fe_dep_repressor"/>
</dbReference>
<evidence type="ECO:0000313" key="6">
    <source>
        <dbReference type="EMBL" id="MBK5896569.1"/>
    </source>
</evidence>
<comment type="caution">
    <text evidence="6">The sequence shown here is derived from an EMBL/GenBank/DDBJ whole genome shotgun (WGS) entry which is preliminary data.</text>
</comment>
<dbReference type="Pfam" id="PF02742">
    <property type="entry name" value="Fe_dep_repr_C"/>
    <property type="match status" value="1"/>
</dbReference>
<dbReference type="InterPro" id="IPR022689">
    <property type="entry name" value="Iron_dep_repressor"/>
</dbReference>
<dbReference type="PANTHER" id="PTHR33238:SF7">
    <property type="entry name" value="IRON-DEPENDENT TRANSCRIPTIONAL REGULATOR"/>
    <property type="match status" value="1"/>
</dbReference>
<proteinExistence type="inferred from homology"/>
<evidence type="ECO:0000256" key="4">
    <source>
        <dbReference type="ARBA" id="ARBA00023163"/>
    </source>
</evidence>
<evidence type="ECO:0000313" key="7">
    <source>
        <dbReference type="Proteomes" id="UP000604730"/>
    </source>
</evidence>
<keyword evidence="7" id="KW-1185">Reference proteome</keyword>
<gene>
    <name evidence="6" type="ORF">JJN12_02045</name>
</gene>
<sequence length="123" mass="13986">MKIHESAEDYLETILMLTERIGNVRSVDVSNEMGFKKSSVSVAMKNLRTTGHITVDENGYIKLTPLGKEVADMIYERHKFFSSWLTSLGVDKETALEDACRIEHVISKESFAAIKKFLNEKED</sequence>
<evidence type="ECO:0000256" key="1">
    <source>
        <dbReference type="ARBA" id="ARBA00007871"/>
    </source>
</evidence>
<evidence type="ECO:0000259" key="5">
    <source>
        <dbReference type="PROSITE" id="PS50944"/>
    </source>
</evidence>
<dbReference type="PANTHER" id="PTHR33238">
    <property type="entry name" value="IRON (METAL) DEPENDENT REPRESSOR, DTXR FAMILY"/>
    <property type="match status" value="1"/>
</dbReference>
<dbReference type="InterPro" id="IPR022687">
    <property type="entry name" value="HTH_DTXR"/>
</dbReference>
<accession>A0ABS1IXF3</accession>
<dbReference type="InterPro" id="IPR036390">
    <property type="entry name" value="WH_DNA-bd_sf"/>
</dbReference>
<dbReference type="Gene3D" id="1.10.60.10">
    <property type="entry name" value="Iron dependent repressor, metal binding and dimerisation domain"/>
    <property type="match status" value="1"/>
</dbReference>
<comment type="similarity">
    <text evidence="1">Belongs to the DtxR/MntR family.</text>
</comment>
<dbReference type="SMART" id="SM00529">
    <property type="entry name" value="HTH_DTXR"/>
    <property type="match status" value="1"/>
</dbReference>
<dbReference type="Gene3D" id="1.10.10.10">
    <property type="entry name" value="Winged helix-like DNA-binding domain superfamily/Winged helix DNA-binding domain"/>
    <property type="match status" value="1"/>
</dbReference>
<reference evidence="6 7" key="1">
    <citation type="submission" date="2021-01" db="EMBL/GenBank/DDBJ databases">
        <title>Isolation and description of Catonella massiliensis sp. nov., a novel Catonella species, isolated from a stable periodontitis subject.</title>
        <authorList>
            <person name="Antezack A."/>
            <person name="Boxberger M."/>
            <person name="La Scola B."/>
            <person name="Monnet-Corti V."/>
        </authorList>
    </citation>
    <scope>NUCLEOTIDE SEQUENCE [LARGE SCALE GENOMIC DNA]</scope>
    <source>
        <strain evidence="6 7">Marseille-Q4567</strain>
    </source>
</reference>
<dbReference type="Pfam" id="PF01325">
    <property type="entry name" value="Fe_dep_repress"/>
    <property type="match status" value="1"/>
</dbReference>
<dbReference type="EMBL" id="JAEPRJ010000001">
    <property type="protein sequence ID" value="MBK5896569.1"/>
    <property type="molecule type" value="Genomic_DNA"/>
</dbReference>
<dbReference type="SUPFAM" id="SSF46785">
    <property type="entry name" value="Winged helix' DNA-binding domain"/>
    <property type="match status" value="1"/>
</dbReference>
<evidence type="ECO:0000256" key="2">
    <source>
        <dbReference type="ARBA" id="ARBA00023015"/>
    </source>
</evidence>
<dbReference type="PROSITE" id="PS50944">
    <property type="entry name" value="HTH_DTXR"/>
    <property type="match status" value="1"/>
</dbReference>
<dbReference type="RefSeq" id="WP_208428132.1">
    <property type="nucleotide sequence ID" value="NZ_JAEPRJ010000001.1"/>
</dbReference>
<name>A0ABS1IXF3_9FIRM</name>
<feature type="domain" description="HTH dtxR-type" evidence="5">
    <location>
        <begin position="1"/>
        <end position="64"/>
    </location>
</feature>
<dbReference type="SUPFAM" id="SSF47979">
    <property type="entry name" value="Iron-dependent repressor protein, dimerization domain"/>
    <property type="match status" value="1"/>
</dbReference>
<keyword evidence="3" id="KW-0238">DNA-binding</keyword>
<evidence type="ECO:0000256" key="3">
    <source>
        <dbReference type="ARBA" id="ARBA00023125"/>
    </source>
</evidence>
<organism evidence="6 7">
    <name type="scientific">Catonella massiliensis</name>
    <dbReference type="NCBI Taxonomy" id="2799636"/>
    <lineage>
        <taxon>Bacteria</taxon>
        <taxon>Bacillati</taxon>
        <taxon>Bacillota</taxon>
        <taxon>Clostridia</taxon>
        <taxon>Lachnospirales</taxon>
        <taxon>Lachnospiraceae</taxon>
        <taxon>Catonella</taxon>
    </lineage>
</organism>
<dbReference type="Proteomes" id="UP000604730">
    <property type="component" value="Unassembled WGS sequence"/>
</dbReference>
<protein>
    <submittedName>
        <fullName evidence="6">Metal-dependent transcriptional regulator</fullName>
    </submittedName>
</protein>
<keyword evidence="2" id="KW-0805">Transcription regulation</keyword>
<dbReference type="InterPro" id="IPR036421">
    <property type="entry name" value="Fe_dep_repressor_sf"/>
</dbReference>
<dbReference type="InterPro" id="IPR050536">
    <property type="entry name" value="DtxR_MntR_Metal-Reg"/>
</dbReference>